<proteinExistence type="predicted"/>
<protein>
    <submittedName>
        <fullName evidence="1">Uncharacterized protein</fullName>
    </submittedName>
</protein>
<name>A0A6N2KE13_SALVM</name>
<dbReference type="EMBL" id="CAADRP010000324">
    <property type="protein sequence ID" value="VFU26599.1"/>
    <property type="molecule type" value="Genomic_DNA"/>
</dbReference>
<gene>
    <name evidence="1" type="ORF">SVIM_LOCUS72412</name>
</gene>
<accession>A0A6N2KE13</accession>
<evidence type="ECO:0000313" key="1">
    <source>
        <dbReference type="EMBL" id="VFU26599.1"/>
    </source>
</evidence>
<reference evidence="1" key="1">
    <citation type="submission" date="2019-03" db="EMBL/GenBank/DDBJ databases">
        <authorList>
            <person name="Mank J."/>
            <person name="Almeida P."/>
        </authorList>
    </citation>
    <scope>NUCLEOTIDE SEQUENCE</scope>
    <source>
        <strain evidence="1">78183</strain>
    </source>
</reference>
<sequence length="65" mass="7229">MPWLNYLTGNFPASPKYHPIITVVSARRDHISFHELSGQQIAHEILLKTSKTSINAGGNVARQES</sequence>
<organism evidence="1">
    <name type="scientific">Salix viminalis</name>
    <name type="common">Common osier</name>
    <name type="synonym">Basket willow</name>
    <dbReference type="NCBI Taxonomy" id="40686"/>
    <lineage>
        <taxon>Eukaryota</taxon>
        <taxon>Viridiplantae</taxon>
        <taxon>Streptophyta</taxon>
        <taxon>Embryophyta</taxon>
        <taxon>Tracheophyta</taxon>
        <taxon>Spermatophyta</taxon>
        <taxon>Magnoliopsida</taxon>
        <taxon>eudicotyledons</taxon>
        <taxon>Gunneridae</taxon>
        <taxon>Pentapetalae</taxon>
        <taxon>rosids</taxon>
        <taxon>fabids</taxon>
        <taxon>Malpighiales</taxon>
        <taxon>Salicaceae</taxon>
        <taxon>Saliceae</taxon>
        <taxon>Salix</taxon>
    </lineage>
</organism>
<dbReference type="AlphaFoldDB" id="A0A6N2KE13"/>